<sequence>MIKRPVLFNDFFSKPQLDLPPVQRLGEFIENFLLVNNDFNQRQSGKSTVIFIDEIDSILGLKFDVSDFFALIRSFYNQRAIQPQFQELTFAFFGATTPSALITDPQKTPFNIGNAIELASFKEHEAQPLLYGLTEKVSNLQTMLKQVLSWTGGQPFLTQKLCQLMRDSEQPIPSNQEEQWLANLVAEKIIQDWEMQDQPEHLKTIQDRLLQSPNRPQLLTLYRQILHQEAIQIDNNPYLPELFLSGLVVKRHGKMDVHNRIYQTIFNNHWLERLLS</sequence>
<dbReference type="Pfam" id="PF14516">
    <property type="entry name" value="AAA_35"/>
    <property type="match status" value="1"/>
</dbReference>
<accession>A0A9P2YKU7</accession>
<organism evidence="1 2">
    <name type="scientific">Microcystis aeruginosa NIES-298</name>
    <dbReference type="NCBI Taxonomy" id="449468"/>
    <lineage>
        <taxon>Bacteria</taxon>
        <taxon>Bacillati</taxon>
        <taxon>Cyanobacteriota</taxon>
        <taxon>Cyanophyceae</taxon>
        <taxon>Oscillatoriophycideae</taxon>
        <taxon>Chroococcales</taxon>
        <taxon>Microcystaceae</taxon>
        <taxon>Microcystis</taxon>
    </lineage>
</organism>
<protein>
    <submittedName>
        <fullName evidence="1">Uncharacterized protein</fullName>
    </submittedName>
</protein>
<evidence type="ECO:0000313" key="1">
    <source>
        <dbReference type="EMBL" id="GBD53960.1"/>
    </source>
</evidence>
<name>A0A9P2YKU7_MICAE</name>
<comment type="caution">
    <text evidence="1">The sequence shown here is derived from an EMBL/GenBank/DDBJ whole genome shotgun (WGS) entry which is preliminary data.</text>
</comment>
<reference evidence="2" key="1">
    <citation type="submission" date="2017-12" db="EMBL/GenBank/DDBJ databases">
        <title>Improved Draft Genome Sequence of Microcystis aeruginosa NIES-298, a Microcystin-Producing Cyanobacterium from Lake Kasumigaura, Japan.</title>
        <authorList>
            <person name="Yamaguchi H."/>
            <person name="Suzuki S."/>
            <person name="Kawachi M."/>
        </authorList>
    </citation>
    <scope>NUCLEOTIDE SEQUENCE [LARGE SCALE GENOMIC DNA]</scope>
    <source>
        <strain evidence="2">NIES-298</strain>
    </source>
</reference>
<dbReference type="SUPFAM" id="SSF52540">
    <property type="entry name" value="P-loop containing nucleoside triphosphate hydrolases"/>
    <property type="match status" value="1"/>
</dbReference>
<gene>
    <name evidence="1" type="ORF">BGM30_30530</name>
</gene>
<dbReference type="EMBL" id="BEYQ01000009">
    <property type="protein sequence ID" value="GBD53960.1"/>
    <property type="molecule type" value="Genomic_DNA"/>
</dbReference>
<evidence type="ECO:0000313" key="2">
    <source>
        <dbReference type="Proteomes" id="UP000236321"/>
    </source>
</evidence>
<dbReference type="InterPro" id="IPR027417">
    <property type="entry name" value="P-loop_NTPase"/>
</dbReference>
<proteinExistence type="predicted"/>
<dbReference type="Proteomes" id="UP000236321">
    <property type="component" value="Unassembled WGS sequence"/>
</dbReference>
<dbReference type="AlphaFoldDB" id="A0A9P2YKU7"/>